<feature type="signal peptide" evidence="1">
    <location>
        <begin position="1"/>
        <end position="20"/>
    </location>
</feature>
<dbReference type="PANTHER" id="PTHR34512:SF30">
    <property type="entry name" value="OUTER MEMBRANE PROTEIN ASSEMBLY FACTOR BAMB"/>
    <property type="match status" value="1"/>
</dbReference>
<dbReference type="OrthoDB" id="244732at2"/>
<dbReference type="InterPro" id="IPR011047">
    <property type="entry name" value="Quinoprotein_ADH-like_sf"/>
</dbReference>
<dbReference type="Pfam" id="PF13360">
    <property type="entry name" value="PQQ_2"/>
    <property type="match status" value="1"/>
</dbReference>
<dbReference type="InterPro" id="IPR002372">
    <property type="entry name" value="PQQ_rpt_dom"/>
</dbReference>
<evidence type="ECO:0000256" key="1">
    <source>
        <dbReference type="SAM" id="SignalP"/>
    </source>
</evidence>
<dbReference type="EC" id="1.1.2.6" evidence="3"/>
<keyword evidence="4" id="KW-1185">Reference proteome</keyword>
<dbReference type="Gene3D" id="2.130.10.10">
    <property type="entry name" value="YVTN repeat-like/Quinoprotein amine dehydrogenase"/>
    <property type="match status" value="2"/>
</dbReference>
<dbReference type="InterPro" id="IPR015943">
    <property type="entry name" value="WD40/YVTN_repeat-like_dom_sf"/>
</dbReference>
<evidence type="ECO:0000313" key="3">
    <source>
        <dbReference type="EMBL" id="APZ96991.1"/>
    </source>
</evidence>
<evidence type="ECO:0000259" key="2">
    <source>
        <dbReference type="Pfam" id="PF13360"/>
    </source>
</evidence>
<name>A0A1P8WSH4_9PLAN</name>
<dbReference type="GO" id="GO:0047059">
    <property type="term" value="F:polyvinyl alcohol dehydrogenase (cytochrome) activity"/>
    <property type="evidence" value="ECO:0007669"/>
    <property type="project" value="UniProtKB-EC"/>
</dbReference>
<keyword evidence="3" id="KW-0560">Oxidoreductase</keyword>
<gene>
    <name evidence="3" type="primary">pvaA</name>
    <name evidence="3" type="ORF">Fuma_06667</name>
</gene>
<dbReference type="SUPFAM" id="SSF50998">
    <property type="entry name" value="Quinoprotein alcohol dehydrogenase-like"/>
    <property type="match status" value="1"/>
</dbReference>
<feature type="chain" id="PRO_5012049275" evidence="1">
    <location>
        <begin position="21"/>
        <end position="418"/>
    </location>
</feature>
<dbReference type="STRING" id="1891926.Fuma_06667"/>
<dbReference type="KEGG" id="fmr:Fuma_06667"/>
<protein>
    <submittedName>
        <fullName evidence="3">Polyvinylalcohol dehydrogenase</fullName>
        <ecNumber evidence="3">1.1.2.6</ecNumber>
    </submittedName>
</protein>
<keyword evidence="1" id="KW-0732">Signal</keyword>
<proteinExistence type="predicted"/>
<evidence type="ECO:0000313" key="4">
    <source>
        <dbReference type="Proteomes" id="UP000187735"/>
    </source>
</evidence>
<dbReference type="RefSeq" id="WP_077027947.1">
    <property type="nucleotide sequence ID" value="NZ_CP017641.1"/>
</dbReference>
<dbReference type="PANTHER" id="PTHR34512">
    <property type="entry name" value="CELL SURFACE PROTEIN"/>
    <property type="match status" value="1"/>
</dbReference>
<organism evidence="3 4">
    <name type="scientific">Fuerstiella marisgermanici</name>
    <dbReference type="NCBI Taxonomy" id="1891926"/>
    <lineage>
        <taxon>Bacteria</taxon>
        <taxon>Pseudomonadati</taxon>
        <taxon>Planctomycetota</taxon>
        <taxon>Planctomycetia</taxon>
        <taxon>Planctomycetales</taxon>
        <taxon>Planctomycetaceae</taxon>
        <taxon>Fuerstiella</taxon>
    </lineage>
</organism>
<reference evidence="3 4" key="1">
    <citation type="journal article" date="2016" name="Front. Microbiol.">
        <title>Fuerstia marisgermanicae gen. nov., sp. nov., an Unusual Member of the Phylum Planctomycetes from the German Wadden Sea.</title>
        <authorList>
            <person name="Kohn T."/>
            <person name="Heuer A."/>
            <person name="Jogler M."/>
            <person name="Vollmers J."/>
            <person name="Boedeker C."/>
            <person name="Bunk B."/>
            <person name="Rast P."/>
            <person name="Borchert D."/>
            <person name="Glockner I."/>
            <person name="Freese H.M."/>
            <person name="Klenk H.P."/>
            <person name="Overmann J."/>
            <person name="Kaster A.K."/>
            <person name="Rohde M."/>
            <person name="Wiegand S."/>
            <person name="Jogler C."/>
        </authorList>
    </citation>
    <scope>NUCLEOTIDE SEQUENCE [LARGE SCALE GENOMIC DNA]</scope>
    <source>
        <strain evidence="3 4">NH11</strain>
    </source>
</reference>
<feature type="domain" description="Pyrrolo-quinoline quinone repeat" evidence="2">
    <location>
        <begin position="84"/>
        <end position="330"/>
    </location>
</feature>
<dbReference type="Proteomes" id="UP000187735">
    <property type="component" value="Chromosome"/>
</dbReference>
<accession>A0A1P8WSH4</accession>
<dbReference type="AlphaFoldDB" id="A0A1P8WSH4"/>
<dbReference type="EMBL" id="CP017641">
    <property type="protein sequence ID" value="APZ96991.1"/>
    <property type="molecule type" value="Genomic_DNA"/>
</dbReference>
<sequence precursor="true">MRIFLLAAIGFLVLPSASMAADWAKWRGPNGNHVAPAGQSVPTEWNKTQNVVWKVEVPGRGHSSPTVIGDLIILTSADEQNQQQGVFAFDRATGKRLWGTVVSTGGFPKIHTKNTHASSTACSDGKQIYATFNHHYKIQAVALDMSGKIVWTKDVGRFAPEKYKYGYAASPTLHNDTLIIAADCDTEGWLKSLDTKTGNVVWQQQRPKKLNWGSPIVANVSNRLQLLLGGCDQIASYDPETGKPLWATPCLTMATGGTVVWDEDTVYGSGGFPDKVTVAVKADGSGQIPWENGVKCYEQSMLIHNDYLYAVDDGGVAFCWHAKTGREMWKERLRGPVSASPVLVGDTIYASNERGTTFVFKANPQRFEAVARNQLGTESFATATVIDSRIYLRVADGAGQSRRETLYAIGNASATDSR</sequence>